<dbReference type="Pfam" id="PF24698">
    <property type="entry name" value="DUF7662"/>
    <property type="match status" value="1"/>
</dbReference>
<sequence length="95" mass="11097">MVGGRKKYDVITDYIRQNGGTQVTLTFTQIDELLFPANGLPKTARKTLDWWANDYRYPEKGAYAWLNANYEVVHVDLLKEYVVFRPLLKSAWLLK</sequence>
<reference evidence="2" key="1">
    <citation type="journal article" date="2014" name="Int. J. Syst. Evol. Microbiol.">
        <title>Complete genome sequence of Corynebacterium casei LMG S-19264T (=DSM 44701T), isolated from a smear-ripened cheese.</title>
        <authorList>
            <consortium name="US DOE Joint Genome Institute (JGI-PGF)"/>
            <person name="Walter F."/>
            <person name="Albersmeier A."/>
            <person name="Kalinowski J."/>
            <person name="Ruckert C."/>
        </authorList>
    </citation>
    <scope>NUCLEOTIDE SEQUENCE</scope>
    <source>
        <strain evidence="2">CCM 8433</strain>
    </source>
</reference>
<name>A0A917JCN0_9ENTE</name>
<organism evidence="2 3">
    <name type="scientific">Enterococcus alcedinis</name>
    <dbReference type="NCBI Taxonomy" id="1274384"/>
    <lineage>
        <taxon>Bacteria</taxon>
        <taxon>Bacillati</taxon>
        <taxon>Bacillota</taxon>
        <taxon>Bacilli</taxon>
        <taxon>Lactobacillales</taxon>
        <taxon>Enterococcaceae</taxon>
        <taxon>Enterococcus</taxon>
    </lineage>
</organism>
<comment type="caution">
    <text evidence="2">The sequence shown here is derived from an EMBL/GenBank/DDBJ whole genome shotgun (WGS) entry which is preliminary data.</text>
</comment>
<dbReference type="Proteomes" id="UP000622610">
    <property type="component" value="Unassembled WGS sequence"/>
</dbReference>
<reference evidence="2" key="2">
    <citation type="submission" date="2020-09" db="EMBL/GenBank/DDBJ databases">
        <authorList>
            <person name="Sun Q."/>
            <person name="Sedlacek I."/>
        </authorList>
    </citation>
    <scope>NUCLEOTIDE SEQUENCE</scope>
    <source>
        <strain evidence="2">CCM 8433</strain>
    </source>
</reference>
<accession>A0A917JCN0</accession>
<evidence type="ECO:0000313" key="3">
    <source>
        <dbReference type="Proteomes" id="UP000622610"/>
    </source>
</evidence>
<dbReference type="AlphaFoldDB" id="A0A917JCN0"/>
<gene>
    <name evidence="2" type="ORF">GCM10011482_00620</name>
</gene>
<protein>
    <recommendedName>
        <fullName evidence="1">DUF7662 domain-containing protein</fullName>
    </recommendedName>
</protein>
<dbReference type="EMBL" id="BMDT01000001">
    <property type="protein sequence ID" value="GGI64408.1"/>
    <property type="molecule type" value="Genomic_DNA"/>
</dbReference>
<feature type="domain" description="DUF7662" evidence="1">
    <location>
        <begin position="8"/>
        <end position="85"/>
    </location>
</feature>
<evidence type="ECO:0000313" key="2">
    <source>
        <dbReference type="EMBL" id="GGI64408.1"/>
    </source>
</evidence>
<evidence type="ECO:0000259" key="1">
    <source>
        <dbReference type="Pfam" id="PF24698"/>
    </source>
</evidence>
<dbReference type="InterPro" id="IPR056079">
    <property type="entry name" value="DUF7662"/>
</dbReference>
<proteinExistence type="predicted"/>
<keyword evidence="3" id="KW-1185">Reference proteome</keyword>